<comment type="cofactor">
    <cofactor evidence="1">
        <name>heme</name>
        <dbReference type="ChEBI" id="CHEBI:30413"/>
    </cofactor>
</comment>
<reference evidence="8" key="1">
    <citation type="submission" date="2023-03" db="EMBL/GenBank/DDBJ databases">
        <title>Massive genome expansion in bonnet fungi (Mycena s.s.) driven by repeated elements and novel gene families across ecological guilds.</title>
        <authorList>
            <consortium name="Lawrence Berkeley National Laboratory"/>
            <person name="Harder C.B."/>
            <person name="Miyauchi S."/>
            <person name="Viragh M."/>
            <person name="Kuo A."/>
            <person name="Thoen E."/>
            <person name="Andreopoulos B."/>
            <person name="Lu D."/>
            <person name="Skrede I."/>
            <person name="Drula E."/>
            <person name="Henrissat B."/>
            <person name="Morin E."/>
            <person name="Kohler A."/>
            <person name="Barry K."/>
            <person name="LaButti K."/>
            <person name="Morin E."/>
            <person name="Salamov A."/>
            <person name="Lipzen A."/>
            <person name="Mereny Z."/>
            <person name="Hegedus B."/>
            <person name="Baldrian P."/>
            <person name="Stursova M."/>
            <person name="Weitz H."/>
            <person name="Taylor A."/>
            <person name="Grigoriev I.V."/>
            <person name="Nagy L.G."/>
            <person name="Martin F."/>
            <person name="Kauserud H."/>
        </authorList>
    </citation>
    <scope>NUCLEOTIDE SEQUENCE</scope>
    <source>
        <strain evidence="8">CBHHK188m</strain>
    </source>
</reference>
<keyword evidence="3" id="KW-0349">Heme</keyword>
<dbReference type="AlphaFoldDB" id="A0AAD7MYC9"/>
<keyword evidence="7" id="KW-0503">Monooxygenase</keyword>
<evidence type="ECO:0000256" key="6">
    <source>
        <dbReference type="ARBA" id="ARBA00023004"/>
    </source>
</evidence>
<dbReference type="Gene3D" id="1.10.630.10">
    <property type="entry name" value="Cytochrome P450"/>
    <property type="match status" value="1"/>
</dbReference>
<dbReference type="InterPro" id="IPR036396">
    <property type="entry name" value="Cyt_P450_sf"/>
</dbReference>
<comment type="similarity">
    <text evidence="2">Belongs to the cytochrome P450 family.</text>
</comment>
<evidence type="ECO:0000256" key="1">
    <source>
        <dbReference type="ARBA" id="ARBA00001971"/>
    </source>
</evidence>
<evidence type="ECO:0000256" key="2">
    <source>
        <dbReference type="ARBA" id="ARBA00010617"/>
    </source>
</evidence>
<protein>
    <submittedName>
        <fullName evidence="8">Uncharacterized protein</fullName>
    </submittedName>
</protein>
<keyword evidence="9" id="KW-1185">Reference proteome</keyword>
<evidence type="ECO:0000313" key="8">
    <source>
        <dbReference type="EMBL" id="KAJ7737888.1"/>
    </source>
</evidence>
<keyword evidence="5" id="KW-0560">Oxidoreductase</keyword>
<comment type="caution">
    <text evidence="8">The sequence shown here is derived from an EMBL/GenBank/DDBJ whole genome shotgun (WGS) entry which is preliminary data.</text>
</comment>
<organism evidence="8 9">
    <name type="scientific">Mycena maculata</name>
    <dbReference type="NCBI Taxonomy" id="230809"/>
    <lineage>
        <taxon>Eukaryota</taxon>
        <taxon>Fungi</taxon>
        <taxon>Dikarya</taxon>
        <taxon>Basidiomycota</taxon>
        <taxon>Agaricomycotina</taxon>
        <taxon>Agaricomycetes</taxon>
        <taxon>Agaricomycetidae</taxon>
        <taxon>Agaricales</taxon>
        <taxon>Marasmiineae</taxon>
        <taxon>Mycenaceae</taxon>
        <taxon>Mycena</taxon>
    </lineage>
</organism>
<evidence type="ECO:0000256" key="3">
    <source>
        <dbReference type="ARBA" id="ARBA00022617"/>
    </source>
</evidence>
<sequence>ERFGSDVLHLDVFRTSIINSYRAVNELLEKRSAIYYERPKLTMATELMRWGNSIFFQRYSESSPSFGARGRYLFHEQSQPSVAIRIRPQQMGGAHKLLLRLLESPMDFSEHIRHMVGSLAIDVLPHDPLIEVTASTLDAVVFAATPGTFPVDFVPILNYTLWFPG</sequence>
<evidence type="ECO:0000313" key="9">
    <source>
        <dbReference type="Proteomes" id="UP001215280"/>
    </source>
</evidence>
<dbReference type="GO" id="GO:0020037">
    <property type="term" value="F:heme binding"/>
    <property type="evidence" value="ECO:0007669"/>
    <property type="project" value="InterPro"/>
</dbReference>
<feature type="non-terminal residue" evidence="8">
    <location>
        <position position="1"/>
    </location>
</feature>
<accession>A0AAD7MYC9</accession>
<dbReference type="GO" id="GO:0016705">
    <property type="term" value="F:oxidoreductase activity, acting on paired donors, with incorporation or reduction of molecular oxygen"/>
    <property type="evidence" value="ECO:0007669"/>
    <property type="project" value="InterPro"/>
</dbReference>
<feature type="non-terminal residue" evidence="8">
    <location>
        <position position="165"/>
    </location>
</feature>
<dbReference type="EMBL" id="JARJLG010000140">
    <property type="protein sequence ID" value="KAJ7737888.1"/>
    <property type="molecule type" value="Genomic_DNA"/>
</dbReference>
<proteinExistence type="inferred from homology"/>
<keyword evidence="6" id="KW-0408">Iron</keyword>
<name>A0AAD7MYC9_9AGAR</name>
<dbReference type="SUPFAM" id="SSF48264">
    <property type="entry name" value="Cytochrome P450"/>
    <property type="match status" value="1"/>
</dbReference>
<dbReference type="InterPro" id="IPR050364">
    <property type="entry name" value="Cytochrome_P450_fung"/>
</dbReference>
<keyword evidence="4" id="KW-0479">Metal-binding</keyword>
<dbReference type="PANTHER" id="PTHR46300">
    <property type="entry name" value="P450, PUTATIVE (EUROFUNG)-RELATED-RELATED"/>
    <property type="match status" value="1"/>
</dbReference>
<evidence type="ECO:0000256" key="5">
    <source>
        <dbReference type="ARBA" id="ARBA00023002"/>
    </source>
</evidence>
<dbReference type="PANTHER" id="PTHR46300:SF7">
    <property type="entry name" value="P450, PUTATIVE (EUROFUNG)-RELATED"/>
    <property type="match status" value="1"/>
</dbReference>
<gene>
    <name evidence="8" type="ORF">DFH07DRAFT_705984</name>
</gene>
<dbReference type="GO" id="GO:0005506">
    <property type="term" value="F:iron ion binding"/>
    <property type="evidence" value="ECO:0007669"/>
    <property type="project" value="InterPro"/>
</dbReference>
<evidence type="ECO:0000256" key="4">
    <source>
        <dbReference type="ARBA" id="ARBA00022723"/>
    </source>
</evidence>
<dbReference type="Proteomes" id="UP001215280">
    <property type="component" value="Unassembled WGS sequence"/>
</dbReference>
<dbReference type="GO" id="GO:0004497">
    <property type="term" value="F:monooxygenase activity"/>
    <property type="evidence" value="ECO:0007669"/>
    <property type="project" value="UniProtKB-KW"/>
</dbReference>
<evidence type="ECO:0000256" key="7">
    <source>
        <dbReference type="ARBA" id="ARBA00023033"/>
    </source>
</evidence>